<feature type="region of interest" description="Disordered" evidence="1">
    <location>
        <begin position="176"/>
        <end position="232"/>
    </location>
</feature>
<reference evidence="2" key="1">
    <citation type="journal article" date="2020" name="Phytopathology">
        <title>Genome sequence of the chestnut blight fungus Cryphonectria parasitica EP155: A fundamental resource for an archetypical invasive plant pathogen.</title>
        <authorList>
            <person name="Crouch J.A."/>
            <person name="Dawe A."/>
            <person name="Aerts A."/>
            <person name="Barry K."/>
            <person name="Churchill A.C.L."/>
            <person name="Grimwood J."/>
            <person name="Hillman B."/>
            <person name="Milgroom M.G."/>
            <person name="Pangilinan J."/>
            <person name="Smith M."/>
            <person name="Salamov A."/>
            <person name="Schmutz J."/>
            <person name="Yadav J."/>
            <person name="Grigoriev I.V."/>
            <person name="Nuss D."/>
        </authorList>
    </citation>
    <scope>NUCLEOTIDE SEQUENCE</scope>
    <source>
        <strain evidence="2">EP155</strain>
    </source>
</reference>
<evidence type="ECO:0008006" key="4">
    <source>
        <dbReference type="Google" id="ProtNLM"/>
    </source>
</evidence>
<evidence type="ECO:0000313" key="3">
    <source>
        <dbReference type="Proteomes" id="UP000803844"/>
    </source>
</evidence>
<protein>
    <recommendedName>
        <fullName evidence="4">Myb-like domain-containing protein</fullName>
    </recommendedName>
</protein>
<feature type="compositionally biased region" description="Acidic residues" evidence="1">
    <location>
        <begin position="181"/>
        <end position="194"/>
    </location>
</feature>
<name>A0A9P4XZ44_CRYP1</name>
<accession>A0A9P4XZ44</accession>
<feature type="region of interest" description="Disordered" evidence="1">
    <location>
        <begin position="68"/>
        <end position="107"/>
    </location>
</feature>
<dbReference type="OrthoDB" id="10401692at2759"/>
<keyword evidence="3" id="KW-1185">Reference proteome</keyword>
<gene>
    <name evidence="2" type="ORF">M406DRAFT_332426</name>
</gene>
<dbReference type="EMBL" id="MU032349">
    <property type="protein sequence ID" value="KAF3763989.1"/>
    <property type="molecule type" value="Genomic_DNA"/>
</dbReference>
<dbReference type="GeneID" id="63837869"/>
<proteinExistence type="predicted"/>
<evidence type="ECO:0000256" key="1">
    <source>
        <dbReference type="SAM" id="MobiDB-lite"/>
    </source>
</evidence>
<dbReference type="InterPro" id="IPR001005">
    <property type="entry name" value="SANT/Myb"/>
</dbReference>
<sequence>MDLRSIAKTHHLHEISPEGWAYLVQRGQVDNRYTPISQGYRVIDEVADMPVGNIPTRWAISTSEVARNDISSSEDEARPQGKVKGKTKESPKRRAPRPALPMASSSNAREVRKIWTAEEERLLVRLRCEGLPYHVIAQKHLKRKLKACQLKFAKLKTVSPHKQLWEQAKAKRFEFGNQIDGEYEDEDDQEECEYDSGYGNGEDSDDGGVGGCSSHSGQGRDGQDGAQAALVR</sequence>
<comment type="caution">
    <text evidence="2">The sequence shown here is derived from an EMBL/GenBank/DDBJ whole genome shotgun (WGS) entry which is preliminary data.</text>
</comment>
<dbReference type="CDD" id="cd00167">
    <property type="entry name" value="SANT"/>
    <property type="match status" value="1"/>
</dbReference>
<organism evidence="2 3">
    <name type="scientific">Cryphonectria parasitica (strain ATCC 38755 / EP155)</name>
    <dbReference type="NCBI Taxonomy" id="660469"/>
    <lineage>
        <taxon>Eukaryota</taxon>
        <taxon>Fungi</taxon>
        <taxon>Dikarya</taxon>
        <taxon>Ascomycota</taxon>
        <taxon>Pezizomycotina</taxon>
        <taxon>Sordariomycetes</taxon>
        <taxon>Sordariomycetidae</taxon>
        <taxon>Diaporthales</taxon>
        <taxon>Cryphonectriaceae</taxon>
        <taxon>Cryphonectria-Endothia species complex</taxon>
        <taxon>Cryphonectria</taxon>
    </lineage>
</organism>
<dbReference type="Proteomes" id="UP000803844">
    <property type="component" value="Unassembled WGS sequence"/>
</dbReference>
<evidence type="ECO:0000313" key="2">
    <source>
        <dbReference type="EMBL" id="KAF3763989.1"/>
    </source>
</evidence>
<dbReference type="AlphaFoldDB" id="A0A9P4XZ44"/>
<dbReference type="RefSeq" id="XP_040774950.1">
    <property type="nucleotide sequence ID" value="XM_040920740.1"/>
</dbReference>